<dbReference type="InterPro" id="IPR043917">
    <property type="entry name" value="DUF5753"/>
</dbReference>
<keyword evidence="3" id="KW-1185">Reference proteome</keyword>
<dbReference type="Pfam" id="PF13560">
    <property type="entry name" value="HTH_31"/>
    <property type="match status" value="1"/>
</dbReference>
<dbReference type="AlphaFoldDB" id="A0AA41Q848"/>
<dbReference type="InterPro" id="IPR001387">
    <property type="entry name" value="Cro/C1-type_HTH"/>
</dbReference>
<evidence type="ECO:0000313" key="3">
    <source>
        <dbReference type="Proteomes" id="UP001165378"/>
    </source>
</evidence>
<organism evidence="2 3">
    <name type="scientific">Yinghuangia soli</name>
    <dbReference type="NCBI Taxonomy" id="2908204"/>
    <lineage>
        <taxon>Bacteria</taxon>
        <taxon>Bacillati</taxon>
        <taxon>Actinomycetota</taxon>
        <taxon>Actinomycetes</taxon>
        <taxon>Kitasatosporales</taxon>
        <taxon>Streptomycetaceae</taxon>
        <taxon>Yinghuangia</taxon>
    </lineage>
</organism>
<dbReference type="RefSeq" id="WP_235056855.1">
    <property type="nucleotide sequence ID" value="NZ_JAKFHA010000030.1"/>
</dbReference>
<gene>
    <name evidence="2" type="ORF">LZ495_33640</name>
</gene>
<comment type="caution">
    <text evidence="2">The sequence shown here is derived from an EMBL/GenBank/DDBJ whole genome shotgun (WGS) entry which is preliminary data.</text>
</comment>
<evidence type="ECO:0000313" key="2">
    <source>
        <dbReference type="EMBL" id="MCF2532134.1"/>
    </source>
</evidence>
<dbReference type="InterPro" id="IPR010982">
    <property type="entry name" value="Lambda_DNA-bd_dom_sf"/>
</dbReference>
<evidence type="ECO:0000259" key="1">
    <source>
        <dbReference type="PROSITE" id="PS50943"/>
    </source>
</evidence>
<reference evidence="2" key="1">
    <citation type="submission" date="2022-01" db="EMBL/GenBank/DDBJ databases">
        <title>Genome-Based Taxonomic Classification of the Phylum Actinobacteria.</title>
        <authorList>
            <person name="Gao Y."/>
        </authorList>
    </citation>
    <scope>NUCLEOTIDE SEQUENCE</scope>
    <source>
        <strain evidence="2">KLBMP 8922</strain>
    </source>
</reference>
<dbReference type="SUPFAM" id="SSF47413">
    <property type="entry name" value="lambda repressor-like DNA-binding domains"/>
    <property type="match status" value="1"/>
</dbReference>
<dbReference type="EMBL" id="JAKFHA010000030">
    <property type="protein sequence ID" value="MCF2532134.1"/>
    <property type="molecule type" value="Genomic_DNA"/>
</dbReference>
<protein>
    <submittedName>
        <fullName evidence="2">Helix-turn-helix domain-containing protein</fullName>
    </submittedName>
</protein>
<dbReference type="Proteomes" id="UP001165378">
    <property type="component" value="Unassembled WGS sequence"/>
</dbReference>
<sequence length="278" mass="31201">MALAPTYARRELGAELKRLREAARLTQAVVAKAHKWSTAKMIRLEGGLVTLTLHDLHLLADFYGADEDERLTLIELMERAEEGQWWHAYGRIVPLVLDEFLALEAQAASISNMQMTTVPGLLQCRSYAEAMFRNAAKVPDPDDAAALVDLRMKRQRVLSEGTAFDATISEVLLLQPMGGREVLKDQLAHLARMAELPNVTIRVVPLSTEQPLTIGGLILFDFADQATPVSYTEDFGGITPHHNQIDVRRHRREADRVRSMAWSPEESLTNIQARLREL</sequence>
<dbReference type="Pfam" id="PF19054">
    <property type="entry name" value="DUF5753"/>
    <property type="match status" value="1"/>
</dbReference>
<name>A0AA41Q848_9ACTN</name>
<dbReference type="PROSITE" id="PS50943">
    <property type="entry name" value="HTH_CROC1"/>
    <property type="match status" value="1"/>
</dbReference>
<dbReference type="SMART" id="SM00530">
    <property type="entry name" value="HTH_XRE"/>
    <property type="match status" value="1"/>
</dbReference>
<accession>A0AA41Q848</accession>
<proteinExistence type="predicted"/>
<dbReference type="GO" id="GO:0003677">
    <property type="term" value="F:DNA binding"/>
    <property type="evidence" value="ECO:0007669"/>
    <property type="project" value="InterPro"/>
</dbReference>
<dbReference type="Gene3D" id="1.10.260.40">
    <property type="entry name" value="lambda repressor-like DNA-binding domains"/>
    <property type="match status" value="1"/>
</dbReference>
<feature type="domain" description="HTH cro/C1-type" evidence="1">
    <location>
        <begin position="16"/>
        <end position="70"/>
    </location>
</feature>